<keyword evidence="3" id="KW-0430">Lectin</keyword>
<organism evidence="3 4">
    <name type="scientific">Mariniphaga anaerophila</name>
    <dbReference type="NCBI Taxonomy" id="1484053"/>
    <lineage>
        <taxon>Bacteria</taxon>
        <taxon>Pseudomonadati</taxon>
        <taxon>Bacteroidota</taxon>
        <taxon>Bacteroidia</taxon>
        <taxon>Marinilabiliales</taxon>
        <taxon>Prolixibacteraceae</taxon>
        <taxon>Mariniphaga</taxon>
    </lineage>
</organism>
<keyword evidence="1" id="KW-0812">Transmembrane</keyword>
<dbReference type="SUPFAM" id="SSF49899">
    <property type="entry name" value="Concanavalin A-like lectins/glucanases"/>
    <property type="match status" value="1"/>
</dbReference>
<dbReference type="PANTHER" id="PTHR35807:SF1">
    <property type="entry name" value="TRANSCRIPTIONAL REGULATOR REDD"/>
    <property type="match status" value="1"/>
</dbReference>
<gene>
    <name evidence="3" type="ORF">SAMN05444274_103424</name>
</gene>
<sequence length="844" mass="96878">MSNCTKVCNRFVFCLFLAFLFFTGKAYSKEFSETSFLIAKVQPSNINSQRFWNFMQSDTNAGLEFELTKEDEQIMLPGTERKFDYILERINQIITTDSTKVLPVFLHFDGNIQLLDSIISSSGVVPHIFYLPQGEAWPSLEYLIQANRRVIFFISGDVKNSGKTLHYIDDYIFEISANRVNTGTDKNTNRELFMISNFGDLPVSNSTRGNDIKNMVPDYINYLLENWTRYGKKPNFIFVGNNILNFDFIIFQLNSFTWITGTIRASGKTLDKIYWKNPEVSITGGKFCFPYRGGDELTLTPFVPGYRMTPEQIIVTGEMEVPENYHIMARPVELTQGLTASFIFDEKTRNVLAPEKSYTGQNFSFSRDFERGPVLRLPENANVNLGNPDIYGLRNSSFTVCCFVKFSEILEYNDNAVLGNYETEYRRGLHLILRSGHPYFGLWANDYISTEKLEPNVWYHMAWRYIIETGEQAIFLNGRNIGSSNGHPPFSGTADIHLGSALSQGASMRGYIDDLNFWNRPLGAEEITRLALNEEIKVGNEKIPPRDFLNKYGLILGITVLSILVFILVILTFIHKKKEFVNNQKPRVPKKNAANQICLFGNFNAVDNQENDISTQFTPKVKELFLFVLLATLKNKNGASVSIIDAHLWPGLPARKVSNNRAVTLNKLRKILQNLDGIEIVTQNGYLIANLEKSFFCDYVEAFELCQLPGGMNKTQLETFFQLVKKGRFLKGTNWAWLDEIRGYTGNQVIDNLLKLAAYYNNDNDLPKMEALAKRILEYDDLNEEATWLQVWVLRQMHNIHQARFHFESFCTKYQNTLGEKFPMNFEQFNGHFSNLLKMKNGLK</sequence>
<evidence type="ECO:0000256" key="2">
    <source>
        <dbReference type="SAM" id="SignalP"/>
    </source>
</evidence>
<keyword evidence="1" id="KW-1133">Transmembrane helix</keyword>
<dbReference type="STRING" id="1484053.SAMN05444274_103424"/>
<keyword evidence="1" id="KW-0472">Membrane</keyword>
<accession>A0A1M4YQ26</accession>
<dbReference type="EMBL" id="FQUM01000003">
    <property type="protein sequence ID" value="SHF07768.1"/>
    <property type="molecule type" value="Genomic_DNA"/>
</dbReference>
<dbReference type="Gene3D" id="2.60.120.200">
    <property type="match status" value="1"/>
</dbReference>
<dbReference type="Proteomes" id="UP000184164">
    <property type="component" value="Unassembled WGS sequence"/>
</dbReference>
<evidence type="ECO:0000256" key="1">
    <source>
        <dbReference type="SAM" id="Phobius"/>
    </source>
</evidence>
<dbReference type="InterPro" id="IPR013320">
    <property type="entry name" value="ConA-like_dom_sf"/>
</dbReference>
<dbReference type="GO" id="GO:0006355">
    <property type="term" value="P:regulation of DNA-templated transcription"/>
    <property type="evidence" value="ECO:0007669"/>
    <property type="project" value="TreeGrafter"/>
</dbReference>
<evidence type="ECO:0000313" key="4">
    <source>
        <dbReference type="Proteomes" id="UP000184164"/>
    </source>
</evidence>
<dbReference type="AlphaFoldDB" id="A0A1M4YQ26"/>
<feature type="chain" id="PRO_5012906133" evidence="2">
    <location>
        <begin position="29"/>
        <end position="844"/>
    </location>
</feature>
<dbReference type="Pfam" id="PF13385">
    <property type="entry name" value="Laminin_G_3"/>
    <property type="match status" value="1"/>
</dbReference>
<name>A0A1M4YQ26_9BACT</name>
<dbReference type="PANTHER" id="PTHR35807">
    <property type="entry name" value="TRANSCRIPTIONAL REGULATOR REDD-RELATED"/>
    <property type="match status" value="1"/>
</dbReference>
<dbReference type="GO" id="GO:0005975">
    <property type="term" value="P:carbohydrate metabolic process"/>
    <property type="evidence" value="ECO:0007669"/>
    <property type="project" value="UniProtKB-ARBA"/>
</dbReference>
<feature type="transmembrane region" description="Helical" evidence="1">
    <location>
        <begin position="552"/>
        <end position="574"/>
    </location>
</feature>
<keyword evidence="2" id="KW-0732">Signal</keyword>
<reference evidence="3 4" key="1">
    <citation type="submission" date="2016-11" db="EMBL/GenBank/DDBJ databases">
        <authorList>
            <person name="Jaros S."/>
            <person name="Januszkiewicz K."/>
            <person name="Wedrychowicz H."/>
        </authorList>
    </citation>
    <scope>NUCLEOTIDE SEQUENCE [LARGE SCALE GENOMIC DNA]</scope>
    <source>
        <strain evidence="3 4">DSM 26910</strain>
    </source>
</reference>
<protein>
    <submittedName>
        <fullName evidence="3">Concanavalin A-like lectin/glucanases superfamily protein</fullName>
    </submittedName>
</protein>
<dbReference type="GO" id="GO:0004553">
    <property type="term" value="F:hydrolase activity, hydrolyzing O-glycosyl compounds"/>
    <property type="evidence" value="ECO:0007669"/>
    <property type="project" value="UniProtKB-ARBA"/>
</dbReference>
<dbReference type="InterPro" id="IPR051677">
    <property type="entry name" value="AfsR-DnrI-RedD_regulator"/>
</dbReference>
<evidence type="ECO:0000313" key="3">
    <source>
        <dbReference type="EMBL" id="SHF07768.1"/>
    </source>
</evidence>
<keyword evidence="4" id="KW-1185">Reference proteome</keyword>
<dbReference type="GO" id="GO:0030246">
    <property type="term" value="F:carbohydrate binding"/>
    <property type="evidence" value="ECO:0007669"/>
    <property type="project" value="UniProtKB-KW"/>
</dbReference>
<dbReference type="GO" id="GO:0003677">
    <property type="term" value="F:DNA binding"/>
    <property type="evidence" value="ECO:0007669"/>
    <property type="project" value="TreeGrafter"/>
</dbReference>
<proteinExistence type="predicted"/>
<feature type="signal peptide" evidence="2">
    <location>
        <begin position="1"/>
        <end position="28"/>
    </location>
</feature>
<dbReference type="OrthoDB" id="1110630at2"/>